<dbReference type="GeneID" id="72065105"/>
<proteinExistence type="predicted"/>
<dbReference type="EMBL" id="CP086355">
    <property type="protein sequence ID" value="UNI16734.1"/>
    <property type="molecule type" value="Genomic_DNA"/>
</dbReference>
<dbReference type="GO" id="GO:0005759">
    <property type="term" value="C:mitochondrial matrix"/>
    <property type="evidence" value="ECO:0007669"/>
    <property type="project" value="TreeGrafter"/>
</dbReference>
<keyword evidence="3" id="KW-1185">Reference proteome</keyword>
<dbReference type="PANTHER" id="PTHR28015">
    <property type="entry name" value="ATP SYNTHASE ASSEMBLY FACTOR FMC1, MITOCHONDRIAL"/>
    <property type="match status" value="1"/>
</dbReference>
<dbReference type="KEGG" id="ptkz:JDV02_003145"/>
<gene>
    <name evidence="2" type="ORF">JDV02_003145</name>
</gene>
<dbReference type="RefSeq" id="XP_047840215.1">
    <property type="nucleotide sequence ID" value="XM_047984241.1"/>
</dbReference>
<dbReference type="PANTHER" id="PTHR28015:SF1">
    <property type="entry name" value="ATP SYNTHASE ASSEMBLY FACTOR FMC1, MITOCHONDRIAL"/>
    <property type="match status" value="1"/>
</dbReference>
<evidence type="ECO:0000313" key="2">
    <source>
        <dbReference type="EMBL" id="UNI16734.1"/>
    </source>
</evidence>
<evidence type="ECO:0000256" key="1">
    <source>
        <dbReference type="SAM" id="MobiDB-lite"/>
    </source>
</evidence>
<dbReference type="Proteomes" id="UP000829364">
    <property type="component" value="Chromosome 2"/>
</dbReference>
<evidence type="ECO:0000313" key="3">
    <source>
        <dbReference type="Proteomes" id="UP000829364"/>
    </source>
</evidence>
<sequence>MAAHTSTHLRSLYRSLLRELPPRPILKVPRSPLHAYLRGIFASSGAPSSPSSSASSPSTSSPITPTAQHHQARAEAEQLVTYLRWQRQYVALIERYNPGLGMDEESVSASPRAVSAWTCPSGTQPAAANRGAEHKADGTACRAAQRVRRGSKAGAGYVTWPNASWVLSISLQRPL</sequence>
<feature type="compositionally biased region" description="Low complexity" evidence="1">
    <location>
        <begin position="46"/>
        <end position="69"/>
    </location>
</feature>
<dbReference type="GO" id="GO:0033615">
    <property type="term" value="P:mitochondrial proton-transporting ATP synthase complex assembly"/>
    <property type="evidence" value="ECO:0007669"/>
    <property type="project" value="InterPro"/>
</dbReference>
<protein>
    <submittedName>
        <fullName evidence="2">Uncharacterized protein</fullName>
    </submittedName>
</protein>
<dbReference type="Pfam" id="PF13233">
    <property type="entry name" value="Complex1_LYR_2"/>
    <property type="match status" value="1"/>
</dbReference>
<feature type="region of interest" description="Disordered" evidence="1">
    <location>
        <begin position="46"/>
        <end position="72"/>
    </location>
</feature>
<organism evidence="2 3">
    <name type="scientific">Purpureocillium takamizusanense</name>
    <dbReference type="NCBI Taxonomy" id="2060973"/>
    <lineage>
        <taxon>Eukaryota</taxon>
        <taxon>Fungi</taxon>
        <taxon>Dikarya</taxon>
        <taxon>Ascomycota</taxon>
        <taxon>Pezizomycotina</taxon>
        <taxon>Sordariomycetes</taxon>
        <taxon>Hypocreomycetidae</taxon>
        <taxon>Hypocreales</taxon>
        <taxon>Ophiocordycipitaceae</taxon>
        <taxon>Purpureocillium</taxon>
    </lineage>
</organism>
<name>A0A9Q8QA31_9HYPO</name>
<dbReference type="InterPro" id="IPR039196">
    <property type="entry name" value="Fmc1"/>
</dbReference>
<dbReference type="AlphaFoldDB" id="A0A9Q8QA31"/>
<reference evidence="2" key="1">
    <citation type="submission" date="2021-11" db="EMBL/GenBank/DDBJ databases">
        <title>Purpureocillium_takamizusanense_genome.</title>
        <authorList>
            <person name="Nguyen N.-H."/>
        </authorList>
    </citation>
    <scope>NUCLEOTIDE SEQUENCE</scope>
    <source>
        <strain evidence="2">PT3</strain>
    </source>
</reference>
<accession>A0A9Q8QA31</accession>